<sequence>MCEMRKEDFRVVTTPYVEVVVRRGVGSGLLLELEPNRPDIVGFFTEILRERRGESTENSEHVLMPGCQHGTFRIFRDGTVQCDPEVRHDFVVALARRWRRSREELDRRNGTSG</sequence>
<evidence type="ECO:0000313" key="1">
    <source>
        <dbReference type="EMBL" id="PIR44852.1"/>
    </source>
</evidence>
<dbReference type="Proteomes" id="UP000228767">
    <property type="component" value="Unassembled WGS sequence"/>
</dbReference>
<proteinExistence type="predicted"/>
<organism evidence="1 2">
    <name type="scientific">Candidatus Vogelbacteria bacterium CG10_big_fil_rev_8_21_14_0_10_51_16</name>
    <dbReference type="NCBI Taxonomy" id="1975045"/>
    <lineage>
        <taxon>Bacteria</taxon>
        <taxon>Candidatus Vogeliibacteriota</taxon>
    </lineage>
</organism>
<evidence type="ECO:0000313" key="2">
    <source>
        <dbReference type="Proteomes" id="UP000228767"/>
    </source>
</evidence>
<gene>
    <name evidence="1" type="ORF">COV10_03130</name>
</gene>
<accession>A0A2H0RE73</accession>
<dbReference type="EMBL" id="PCYI01000019">
    <property type="protein sequence ID" value="PIR44852.1"/>
    <property type="molecule type" value="Genomic_DNA"/>
</dbReference>
<reference evidence="1 2" key="1">
    <citation type="submission" date="2017-09" db="EMBL/GenBank/DDBJ databases">
        <title>Depth-based differentiation of microbial function through sediment-hosted aquifers and enrichment of novel symbionts in the deep terrestrial subsurface.</title>
        <authorList>
            <person name="Probst A.J."/>
            <person name="Ladd B."/>
            <person name="Jarett J.K."/>
            <person name="Geller-Mcgrath D.E."/>
            <person name="Sieber C.M."/>
            <person name="Emerson J.B."/>
            <person name="Anantharaman K."/>
            <person name="Thomas B.C."/>
            <person name="Malmstrom R."/>
            <person name="Stieglmeier M."/>
            <person name="Klingl A."/>
            <person name="Woyke T."/>
            <person name="Ryan C.M."/>
            <person name="Banfield J.F."/>
        </authorList>
    </citation>
    <scope>NUCLEOTIDE SEQUENCE [LARGE SCALE GENOMIC DNA]</scope>
    <source>
        <strain evidence="1">CG10_big_fil_rev_8_21_14_0_10_51_16</strain>
    </source>
</reference>
<name>A0A2H0RE73_9BACT</name>
<protein>
    <submittedName>
        <fullName evidence="1">Uncharacterized protein</fullName>
    </submittedName>
</protein>
<dbReference type="AlphaFoldDB" id="A0A2H0RE73"/>
<comment type="caution">
    <text evidence="1">The sequence shown here is derived from an EMBL/GenBank/DDBJ whole genome shotgun (WGS) entry which is preliminary data.</text>
</comment>